<comment type="caution">
    <text evidence="3">The sequence shown here is derived from an EMBL/GenBank/DDBJ whole genome shotgun (WGS) entry which is preliminary data.</text>
</comment>
<feature type="region of interest" description="Disordered" evidence="1">
    <location>
        <begin position="307"/>
        <end position="373"/>
    </location>
</feature>
<accession>A0ABS1JT01</accession>
<feature type="compositionally biased region" description="Pro residues" evidence="1">
    <location>
        <begin position="313"/>
        <end position="323"/>
    </location>
</feature>
<evidence type="ECO:0000313" key="4">
    <source>
        <dbReference type="Proteomes" id="UP000622707"/>
    </source>
</evidence>
<feature type="chain" id="PRO_5047092945" description="FecR protein domain-containing protein" evidence="2">
    <location>
        <begin position="34"/>
        <end position="570"/>
    </location>
</feature>
<dbReference type="RefSeq" id="WP_201691983.1">
    <property type="nucleotide sequence ID" value="NZ_JAEQND010000011.1"/>
</dbReference>
<evidence type="ECO:0008006" key="5">
    <source>
        <dbReference type="Google" id="ProtNLM"/>
    </source>
</evidence>
<name>A0ABS1JT01_9BURK</name>
<feature type="compositionally biased region" description="Basic and acidic residues" evidence="1">
    <location>
        <begin position="349"/>
        <end position="373"/>
    </location>
</feature>
<feature type="compositionally biased region" description="Low complexity" evidence="1">
    <location>
        <begin position="324"/>
        <end position="348"/>
    </location>
</feature>
<proteinExistence type="predicted"/>
<evidence type="ECO:0000313" key="3">
    <source>
        <dbReference type="EMBL" id="MBL0427353.1"/>
    </source>
</evidence>
<reference evidence="3 4" key="1">
    <citation type="journal article" date="2017" name="Int. J. Syst. Evol. Microbiol.">
        <title>Ramlibacter alkalitolerans sp. nov., alkali-tolerant bacterium isolated from soil of ginseng.</title>
        <authorList>
            <person name="Lee D.H."/>
            <person name="Cha C.J."/>
        </authorList>
    </citation>
    <scope>NUCLEOTIDE SEQUENCE [LARGE SCALE GENOMIC DNA]</scope>
    <source>
        <strain evidence="3 4">KACC 19305</strain>
    </source>
</reference>
<dbReference type="Proteomes" id="UP000622707">
    <property type="component" value="Unassembled WGS sequence"/>
</dbReference>
<evidence type="ECO:0000256" key="2">
    <source>
        <dbReference type="SAM" id="SignalP"/>
    </source>
</evidence>
<feature type="region of interest" description="Disordered" evidence="1">
    <location>
        <begin position="469"/>
        <end position="570"/>
    </location>
</feature>
<sequence>MSANTRTTRGQGCRRWSPGIAALAVALGSGAFAQVVSVPAAHLNHAEGSIAYAPQGDQEWHDVEPRRLLKRGDRLWTDRGSRAEVQAGGHALRMNDQTQLILENVGETATQLSLTQGSIAATVTRVNPGDSFEIGTPNLAFRARQPGDYRIDVDTKKGVTRVVVLSGSAVVYGEKGEALEVRNGQRLTFRDRNLTRLLQPAFAATDDFDRWAGARKRGEPTVRMPIVAAAPEKPIPNTITRGKDIVISGSAASLKPPAPHAKAAAPVAPAIAQPAALAQPAPKVMPSSPPTLRVAAPVLPPAASLQSAALPAAPAPQPQPQAAPRPQAAAQAQAQAQAAREQQRLAQQRAEEERQAAAARVEQERRAAAAARAEQDRRAFAAAEARRADERRRVAARRAEEERRQVAARREQEHRHQLALKRAEEEKQKKLALARHAAEEKRLAALRKLEQQQKVAAEVARRQHLARLQEQARREEQSAQVRRAETARRAEEDRREELARRTEQARREEEARREEQARREDYERRQRALAEQVRREQARRDEDVWLRQQQPPAYQPVRPQPMGVPARRIS</sequence>
<keyword evidence="4" id="KW-1185">Reference proteome</keyword>
<feature type="signal peptide" evidence="2">
    <location>
        <begin position="1"/>
        <end position="33"/>
    </location>
</feature>
<gene>
    <name evidence="3" type="ORF">JI746_19735</name>
</gene>
<feature type="region of interest" description="Disordered" evidence="1">
    <location>
        <begin position="405"/>
        <end position="433"/>
    </location>
</feature>
<organism evidence="3 4">
    <name type="scientific">Ramlibacter alkalitolerans</name>
    <dbReference type="NCBI Taxonomy" id="2039631"/>
    <lineage>
        <taxon>Bacteria</taxon>
        <taxon>Pseudomonadati</taxon>
        <taxon>Pseudomonadota</taxon>
        <taxon>Betaproteobacteria</taxon>
        <taxon>Burkholderiales</taxon>
        <taxon>Comamonadaceae</taxon>
        <taxon>Ramlibacter</taxon>
    </lineage>
</organism>
<dbReference type="PANTHER" id="PTHR38731:SF3">
    <property type="entry name" value="BLL6125 PROTEIN"/>
    <property type="match status" value="1"/>
</dbReference>
<protein>
    <recommendedName>
        <fullName evidence="5">FecR protein domain-containing protein</fullName>
    </recommendedName>
</protein>
<dbReference type="PANTHER" id="PTHR38731">
    <property type="entry name" value="LIPL45-RELATED LIPOPROTEIN-RELATED"/>
    <property type="match status" value="1"/>
</dbReference>
<feature type="compositionally biased region" description="Basic and acidic residues" evidence="1">
    <location>
        <begin position="405"/>
        <end position="429"/>
    </location>
</feature>
<feature type="compositionally biased region" description="Basic and acidic residues" evidence="1">
    <location>
        <begin position="470"/>
        <end position="545"/>
    </location>
</feature>
<keyword evidence="2" id="KW-0732">Signal</keyword>
<evidence type="ECO:0000256" key="1">
    <source>
        <dbReference type="SAM" id="MobiDB-lite"/>
    </source>
</evidence>
<dbReference type="EMBL" id="JAEQND010000011">
    <property type="protein sequence ID" value="MBL0427353.1"/>
    <property type="molecule type" value="Genomic_DNA"/>
</dbReference>